<gene>
    <name evidence="2" type="ORF">LCGC14_0456830</name>
</gene>
<protein>
    <recommendedName>
        <fullName evidence="1">HNH nuclease domain-containing protein</fullName>
    </recommendedName>
</protein>
<comment type="caution">
    <text evidence="2">The sequence shown here is derived from an EMBL/GenBank/DDBJ whole genome shotgun (WGS) entry which is preliminary data.</text>
</comment>
<feature type="domain" description="HNH nuclease" evidence="1">
    <location>
        <begin position="83"/>
        <end position="124"/>
    </location>
</feature>
<proteinExistence type="predicted"/>
<dbReference type="Pfam" id="PF13392">
    <property type="entry name" value="HNH_3"/>
    <property type="match status" value="1"/>
</dbReference>
<dbReference type="EMBL" id="LAZR01000463">
    <property type="protein sequence ID" value="KKN67896.1"/>
    <property type="molecule type" value="Genomic_DNA"/>
</dbReference>
<dbReference type="InterPro" id="IPR044930">
    <property type="entry name" value="Homing_endonuclease_His-Me"/>
</dbReference>
<dbReference type="GO" id="GO:0004519">
    <property type="term" value="F:endonuclease activity"/>
    <property type="evidence" value="ECO:0007669"/>
    <property type="project" value="InterPro"/>
</dbReference>
<name>A0A0F9V317_9ZZZZ</name>
<organism evidence="2">
    <name type="scientific">marine sediment metagenome</name>
    <dbReference type="NCBI Taxonomy" id="412755"/>
    <lineage>
        <taxon>unclassified sequences</taxon>
        <taxon>metagenomes</taxon>
        <taxon>ecological metagenomes</taxon>
    </lineage>
</organism>
<dbReference type="InterPro" id="IPR003615">
    <property type="entry name" value="HNH_nuc"/>
</dbReference>
<reference evidence="2" key="1">
    <citation type="journal article" date="2015" name="Nature">
        <title>Complex archaea that bridge the gap between prokaryotes and eukaryotes.</title>
        <authorList>
            <person name="Spang A."/>
            <person name="Saw J.H."/>
            <person name="Jorgensen S.L."/>
            <person name="Zaremba-Niedzwiedzka K."/>
            <person name="Martijn J."/>
            <person name="Lind A.E."/>
            <person name="van Eijk R."/>
            <person name="Schleper C."/>
            <person name="Guy L."/>
            <person name="Ettema T.J."/>
        </authorList>
    </citation>
    <scope>NUCLEOTIDE SEQUENCE</scope>
</reference>
<accession>A0A0F9V317</accession>
<dbReference type="InterPro" id="IPR044925">
    <property type="entry name" value="His-Me_finger_sf"/>
</dbReference>
<dbReference type="AlphaFoldDB" id="A0A0F9V317"/>
<sequence length="190" mass="22067">MPFILCSQCGLQIHRFPYQIAKTVRFFCSNKCHTLHKYGPQTIKKRFLSKIEKHVDTCWLWKGLKNRKGYGQFGIDGKMVSCHRVAWKLYHGEIPIGLHVLHKCDVRNCVNPDHLFLGTNKDNAIDCAVKGRRSQGTQHFRAKLNPTKVRTIRRMFRSGKFLKIEIARHFEVAVGTIRAVLDGITWKHIE</sequence>
<evidence type="ECO:0000259" key="1">
    <source>
        <dbReference type="Pfam" id="PF13392"/>
    </source>
</evidence>
<evidence type="ECO:0000313" key="2">
    <source>
        <dbReference type="EMBL" id="KKN67896.1"/>
    </source>
</evidence>
<dbReference type="Gene3D" id="3.90.75.10">
    <property type="entry name" value="Homing Intron 3 (I-ppo) Encoded Endonuclease, Chain A"/>
    <property type="match status" value="1"/>
</dbReference>
<dbReference type="SUPFAM" id="SSF54060">
    <property type="entry name" value="His-Me finger endonucleases"/>
    <property type="match status" value="1"/>
</dbReference>